<dbReference type="AlphaFoldDB" id="A0AAV5CH48"/>
<accession>A0AAV5CH48</accession>
<dbReference type="Proteomes" id="UP001054889">
    <property type="component" value="Unassembled WGS sequence"/>
</dbReference>
<dbReference type="EMBL" id="BQKI01000007">
    <property type="protein sequence ID" value="GJM97407.1"/>
    <property type="molecule type" value="Genomic_DNA"/>
</dbReference>
<evidence type="ECO:0000313" key="2">
    <source>
        <dbReference type="Proteomes" id="UP001054889"/>
    </source>
</evidence>
<sequence>MPSLAKQLPGLRYAIADSYGLTTSTETVAAAGFVSVDSACCGARQLHLHALCQPRRLTLLGPRPPFSAFCHDQLQAAGSHELIIALFPN</sequence>
<reference evidence="1" key="2">
    <citation type="submission" date="2021-12" db="EMBL/GenBank/DDBJ databases">
        <title>Resequencing data analysis of finger millet.</title>
        <authorList>
            <person name="Hatakeyama M."/>
            <person name="Aluri S."/>
            <person name="Balachadran M.T."/>
            <person name="Sivarajan S.R."/>
            <person name="Poveda L."/>
            <person name="Shimizu-Inatsugi R."/>
            <person name="Schlapbach R."/>
            <person name="Sreeman S.M."/>
            <person name="Shimizu K.K."/>
        </authorList>
    </citation>
    <scope>NUCLEOTIDE SEQUENCE</scope>
</reference>
<proteinExistence type="predicted"/>
<evidence type="ECO:0000313" key="1">
    <source>
        <dbReference type="EMBL" id="GJM97407.1"/>
    </source>
</evidence>
<comment type="caution">
    <text evidence="1">The sequence shown here is derived from an EMBL/GenBank/DDBJ whole genome shotgun (WGS) entry which is preliminary data.</text>
</comment>
<reference evidence="1" key="1">
    <citation type="journal article" date="2018" name="DNA Res.">
        <title>Multiple hybrid de novo genome assembly of finger millet, an orphan allotetraploid crop.</title>
        <authorList>
            <person name="Hatakeyama M."/>
            <person name="Aluri S."/>
            <person name="Balachadran M.T."/>
            <person name="Sivarajan S.R."/>
            <person name="Patrignani A."/>
            <person name="Gruter S."/>
            <person name="Poveda L."/>
            <person name="Shimizu-Inatsugi R."/>
            <person name="Baeten J."/>
            <person name="Francoijs K.J."/>
            <person name="Nataraja K.N."/>
            <person name="Reddy Y.A.N."/>
            <person name="Phadnis S."/>
            <person name="Ravikumar R.L."/>
            <person name="Schlapbach R."/>
            <person name="Sreeman S.M."/>
            <person name="Shimizu K.K."/>
        </authorList>
    </citation>
    <scope>NUCLEOTIDE SEQUENCE</scope>
</reference>
<protein>
    <submittedName>
        <fullName evidence="1">Uncharacterized protein</fullName>
    </submittedName>
</protein>
<name>A0AAV5CH48_ELECO</name>
<keyword evidence="2" id="KW-1185">Reference proteome</keyword>
<organism evidence="1 2">
    <name type="scientific">Eleusine coracana subsp. coracana</name>
    <dbReference type="NCBI Taxonomy" id="191504"/>
    <lineage>
        <taxon>Eukaryota</taxon>
        <taxon>Viridiplantae</taxon>
        <taxon>Streptophyta</taxon>
        <taxon>Embryophyta</taxon>
        <taxon>Tracheophyta</taxon>
        <taxon>Spermatophyta</taxon>
        <taxon>Magnoliopsida</taxon>
        <taxon>Liliopsida</taxon>
        <taxon>Poales</taxon>
        <taxon>Poaceae</taxon>
        <taxon>PACMAD clade</taxon>
        <taxon>Chloridoideae</taxon>
        <taxon>Cynodonteae</taxon>
        <taxon>Eleusininae</taxon>
        <taxon>Eleusine</taxon>
    </lineage>
</organism>
<gene>
    <name evidence="1" type="primary">ga14331</name>
    <name evidence="1" type="ORF">PR202_ga14331</name>
</gene>